<dbReference type="EMBL" id="CYTV01000015">
    <property type="protein sequence ID" value="CUJ10832.1"/>
    <property type="molecule type" value="Genomic_DNA"/>
</dbReference>
<evidence type="ECO:0000256" key="1">
    <source>
        <dbReference type="ARBA" id="ARBA00008791"/>
    </source>
</evidence>
<evidence type="ECO:0000313" key="3">
    <source>
        <dbReference type="EMBL" id="ANY16089.1"/>
    </source>
</evidence>
<dbReference type="SUPFAM" id="SSF52402">
    <property type="entry name" value="Adenine nucleotide alpha hydrolases-like"/>
    <property type="match status" value="1"/>
</dbReference>
<dbReference type="CDD" id="cd00293">
    <property type="entry name" value="USP-like"/>
    <property type="match status" value="1"/>
</dbReference>
<keyword evidence="6" id="KW-1185">Reference proteome</keyword>
<dbReference type="PRINTS" id="PR01438">
    <property type="entry name" value="UNVRSLSTRESS"/>
</dbReference>
<accession>A0A0J6C0D3</accession>
<comment type="similarity">
    <text evidence="1">Belongs to the universal stress protein A family.</text>
</comment>
<name>A0A0J6C0D3_9BORD</name>
<dbReference type="Proteomes" id="UP000092950">
    <property type="component" value="Chromosome"/>
</dbReference>
<dbReference type="PANTHER" id="PTHR46268:SF25">
    <property type="entry name" value="USPA DOMAIN PROTEIN"/>
    <property type="match status" value="1"/>
</dbReference>
<sequence length="142" mass="14794">MLKILVPIDGSECALRALNDAIGLAKESSGGAEIHLLNVQVPIVSGHAKMFLSKETIDAYYKAESDEALAAAVAAAKASGIAFHAEMRNGQFGETIANYAKEKHCDRIVMGTRGLGAVGGLVLGSVAQKVIHLSPVPVTLVK</sequence>
<dbReference type="InterPro" id="IPR014729">
    <property type="entry name" value="Rossmann-like_a/b/a_fold"/>
</dbReference>
<dbReference type="EMBL" id="CP016440">
    <property type="protein sequence ID" value="ANY16089.1"/>
    <property type="molecule type" value="Genomic_DNA"/>
</dbReference>
<dbReference type="InterPro" id="IPR006016">
    <property type="entry name" value="UspA"/>
</dbReference>
<dbReference type="RefSeq" id="WP_043208101.1">
    <property type="nucleotide sequence ID" value="NZ_CAJGUP010000211.1"/>
</dbReference>
<dbReference type="PANTHER" id="PTHR46268">
    <property type="entry name" value="STRESS RESPONSE PROTEIN NHAX"/>
    <property type="match status" value="1"/>
</dbReference>
<dbReference type="InterPro" id="IPR006015">
    <property type="entry name" value="Universal_stress_UspA"/>
</dbReference>
<reference evidence="4 5" key="1">
    <citation type="submission" date="2015-09" db="EMBL/GenBank/DDBJ databases">
        <authorList>
            <person name="Jackson K.R."/>
            <person name="Lunt B.L."/>
            <person name="Fisher J.N.B."/>
            <person name="Gardner A.V."/>
            <person name="Bailey M.E."/>
            <person name="Deus L.M."/>
            <person name="Earl A.S."/>
            <person name="Gibby P.D."/>
            <person name="Hartmann K.A."/>
            <person name="Liu J.E."/>
            <person name="Manci A.M."/>
            <person name="Nielsen D.A."/>
            <person name="Solomon M.B."/>
            <person name="Breakwell D.P."/>
            <person name="Burnett S.H."/>
            <person name="Grose J.H."/>
        </authorList>
    </citation>
    <scope>NUCLEOTIDE SEQUENCE [LARGE SCALE GENOMIC DNA]</scope>
    <source>
        <strain evidence="4 5">2789STDY5608636</strain>
    </source>
</reference>
<dbReference type="KEGG" id="bpdz:BBN53_09365"/>
<evidence type="ECO:0000313" key="6">
    <source>
        <dbReference type="Proteomes" id="UP000092950"/>
    </source>
</evidence>
<proteinExistence type="inferred from homology"/>
<evidence type="ECO:0000313" key="5">
    <source>
        <dbReference type="Proteomes" id="UP000053096"/>
    </source>
</evidence>
<reference evidence="3 6" key="2">
    <citation type="submission" date="2016-07" db="EMBL/GenBank/DDBJ databases">
        <title>Complete genome sequences of Bordetella pseudohinzii.</title>
        <authorList>
            <person name="Spilker T."/>
            <person name="Darrah R."/>
            <person name="LiPuma J.J."/>
        </authorList>
    </citation>
    <scope>NUCLEOTIDE SEQUENCE [LARGE SCALE GENOMIC DNA]</scope>
    <source>
        <strain evidence="3 6">HI4681</strain>
    </source>
</reference>
<evidence type="ECO:0000259" key="2">
    <source>
        <dbReference type="Pfam" id="PF00582"/>
    </source>
</evidence>
<dbReference type="OrthoDB" id="5512223at2"/>
<dbReference type="Pfam" id="PF00582">
    <property type="entry name" value="Usp"/>
    <property type="match status" value="1"/>
</dbReference>
<feature type="domain" description="UspA" evidence="2">
    <location>
        <begin position="3"/>
        <end position="142"/>
    </location>
</feature>
<evidence type="ECO:0000313" key="4">
    <source>
        <dbReference type="EMBL" id="CUJ10832.1"/>
    </source>
</evidence>
<organism evidence="4 5">
    <name type="scientific">Bordetella pseudohinzii</name>
    <dbReference type="NCBI Taxonomy" id="1331258"/>
    <lineage>
        <taxon>Bacteria</taxon>
        <taxon>Pseudomonadati</taxon>
        <taxon>Pseudomonadota</taxon>
        <taxon>Betaproteobacteria</taxon>
        <taxon>Burkholderiales</taxon>
        <taxon>Alcaligenaceae</taxon>
        <taxon>Bordetella</taxon>
    </lineage>
</organism>
<gene>
    <name evidence="3" type="ORF">BBN53_09365</name>
    <name evidence="4" type="ORF">ERS370011_03798</name>
</gene>
<dbReference type="AlphaFoldDB" id="A0A0J6C0D3"/>
<protein>
    <submittedName>
        <fullName evidence="3 4">Universal stress protein</fullName>
    </submittedName>
</protein>
<dbReference type="Proteomes" id="UP000053096">
    <property type="component" value="Unassembled WGS sequence"/>
</dbReference>
<accession>A0A0M9IIS9</accession>
<dbReference type="Gene3D" id="3.40.50.620">
    <property type="entry name" value="HUPs"/>
    <property type="match status" value="1"/>
</dbReference>